<accession>F2U8F3</accession>
<gene>
    <name evidence="1" type="ORF">PTSG_12166</name>
</gene>
<dbReference type="InterPro" id="IPR029058">
    <property type="entry name" value="AB_hydrolase_fold"/>
</dbReference>
<evidence type="ECO:0000313" key="1">
    <source>
        <dbReference type="EMBL" id="EGD72661.1"/>
    </source>
</evidence>
<dbReference type="eggNOG" id="ENOG502QQH0">
    <property type="taxonomic scope" value="Eukaryota"/>
</dbReference>
<protein>
    <recommendedName>
        <fullName evidence="3">Fungal lipase-like domain-containing protein</fullName>
    </recommendedName>
</protein>
<dbReference type="KEGG" id="sre:PTSG_12166"/>
<evidence type="ECO:0008006" key="3">
    <source>
        <dbReference type="Google" id="ProtNLM"/>
    </source>
</evidence>
<keyword evidence="2" id="KW-1185">Reference proteome</keyword>
<name>F2U8F3_SALR5</name>
<organism evidence="2">
    <name type="scientific">Salpingoeca rosetta (strain ATCC 50818 / BSB-021)</name>
    <dbReference type="NCBI Taxonomy" id="946362"/>
    <lineage>
        <taxon>Eukaryota</taxon>
        <taxon>Choanoflagellata</taxon>
        <taxon>Craspedida</taxon>
        <taxon>Salpingoecidae</taxon>
        <taxon>Salpingoeca</taxon>
    </lineage>
</organism>
<dbReference type="Gene3D" id="3.40.50.300">
    <property type="entry name" value="P-loop containing nucleotide triphosphate hydrolases"/>
    <property type="match status" value="1"/>
</dbReference>
<dbReference type="SUPFAM" id="SSF52540">
    <property type="entry name" value="P-loop containing nucleoside triphosphate hydrolases"/>
    <property type="match status" value="1"/>
</dbReference>
<dbReference type="RefSeq" id="XP_004994484.1">
    <property type="nucleotide sequence ID" value="XM_004994427.1"/>
</dbReference>
<dbReference type="InParanoid" id="F2U8F3"/>
<dbReference type="GeneID" id="16075067"/>
<dbReference type="InterPro" id="IPR027417">
    <property type="entry name" value="P-loop_NTPase"/>
</dbReference>
<reference evidence="1" key="1">
    <citation type="submission" date="2009-08" db="EMBL/GenBank/DDBJ databases">
        <title>Annotation of Salpingoeca rosetta.</title>
        <authorList>
            <consortium name="The Broad Institute Genome Sequencing Platform"/>
            <person name="Russ C."/>
            <person name="Cuomo C."/>
            <person name="Burger G."/>
            <person name="Gray M.W."/>
            <person name="Holland P.W.H."/>
            <person name="King N."/>
            <person name="Lang F.B.F."/>
            <person name="Roger A.J."/>
            <person name="Ruiz-Trillo I."/>
            <person name="Young S.K."/>
            <person name="Zeng Q."/>
            <person name="Gargeya S."/>
            <person name="Alvarado L."/>
            <person name="Berlin A."/>
            <person name="Chapman S.B."/>
            <person name="Chen Z."/>
            <person name="Freedman E."/>
            <person name="Gellesch M."/>
            <person name="Goldberg J."/>
            <person name="Griggs A."/>
            <person name="Gujja S."/>
            <person name="Heilman E."/>
            <person name="Heiman D."/>
            <person name="Howarth C."/>
            <person name="Mehta T."/>
            <person name="Neiman D."/>
            <person name="Pearson M."/>
            <person name="Roberts A."/>
            <person name="Saif S."/>
            <person name="Shea T."/>
            <person name="Shenoy N."/>
            <person name="Sisk P."/>
            <person name="Stolte C."/>
            <person name="Sykes S."/>
            <person name="White J."/>
            <person name="Yandava C."/>
            <person name="Haas B."/>
            <person name="Nusbaum C."/>
            <person name="Birren B."/>
        </authorList>
    </citation>
    <scope>NUCLEOTIDE SEQUENCE [LARGE SCALE GENOMIC DNA]</scope>
    <source>
        <strain evidence="1">ATCC 50818</strain>
    </source>
</reference>
<evidence type="ECO:0000313" key="2">
    <source>
        <dbReference type="Proteomes" id="UP000007799"/>
    </source>
</evidence>
<proteinExistence type="predicted"/>
<dbReference type="SUPFAM" id="SSF53474">
    <property type="entry name" value="alpha/beta-Hydrolases"/>
    <property type="match status" value="1"/>
</dbReference>
<dbReference type="SUPFAM" id="SSF82185">
    <property type="entry name" value="Histone H3 K4-specific methyltransferase SET7/9 N-terminal domain"/>
    <property type="match status" value="1"/>
</dbReference>
<sequence length="1450" mass="162474">MESMQHLYSGKFVYPLSDFPSDVQDCLQHPDKYNIPEVSPLRTCVKLSPNEAGHGMEVELLEKVSLDDIKDEFFATVRIPQICKENDIDPNLAMNFAADVERENAESITEHRYKNFLYFGQVNIHEQPHGFGMAFFDDGSRYIGVWLRGSYYGYGIFISGDPALPFEYRGQFLGGRINGCGMLRLKRTNREITDRLTQRELDSAYVGEFDNGKFLRMVNAVQKGLLAERQATKRAAHIISSCEKARGLRNRDASKSYRARGALAVGGYQKDWLATHFSFRSRALPFLTSRSGEGALTLQRNNILPLLQRAACACHLAEVHPDERRALLTDVYQGYFSHPEVQPTQSGSDGHSQLVFIHESFQTGARRRFIVFSPLVTEELNNEPRSAYFQNLLSLVPMDYIQHWLRRGTQVIVAGHSIGGMLAVMLCAQVMGAPNLDLEMLRKSLFCITLGAPLLPDTYMLAGQLQRHAQDVWKEWCKTNRHFVLIKEDPVPALGVFLRKKEWPKTYLSLRDAGMLSSRDQCRASVSLGGLQLGTNVLNVLKKEAIDGIPWILENKFAKNVGWKQVFTFVKDVAEMKLLDIQANCTNHAINIYVSQIIIALESLKTKRRQDAPQALALEESGETDVDADLDMNTDITDVWVEVSENGTTHFCLGGRELRLLSDVHVLPFSDTTSLQLGTMDDLPEGSVLIWSRDDRQSQGEAQWEQVSVTDTQVDFTVKLNRSRVLTLLNLSEALVTPRHIKGSIGRGMPRSKVAGLTLYARSLLAGQVIPVSMENITLPTSSSHMRSYLSSHSSSRDLASMAYLKAVLLRQAAMRLAQKQGVSQEDFAKVLAGNTDAVEHEDKKAIDCMASFLTASEEMCGELDQACCFLDLSALLLAWHRINREDAEVDDRTKSVMRNTLRAIILSYFNLGSYASEEQAGGLGAYRYKLPSKSLPEDLLQPLGDLLSDVDQVNLPSKTCQWDGFLPDYSSLISDMPPKFRDAISNLSFTSALHSQSDNLEQALDPSSLQQTQLLLRAESAIELFHIFFDGDFPFHSRRTVDRFWASLTSLPSSIVFSVASAVVRPFVVDDNPQRKNLNHKTAYLRRHRQYQQATITGFNMKLALLARLLPKGSSDFSCLSVIEEAIINTFVKIDSVQALRTRLQRHEQADSQGLDPRLQEFMKNMAAMGVSSQDNPHAFETICRWIYSVVKVRQPLFERLLEQPIIGVYGAQGAGKSLMLNQLGFDTKSAFGDGNTKAFDVHPVGSTGVLIADSFGFNEAVGDDSATDASCSEEFLRAKDAFGTAFLGQLRYVIYVSSSSSQRGYNKEEDESLLKLRNVPCHVLYLITKFDSFLKRFDDDDTEVAHQEAKRILAERREQNARALPGKSVETRFYSNITPRGYEQAMDDAYEKLGGDFWRPADLKAHMRKVLVLNCDVDPVDAAEALALEIDKEQDAIAMPPATMPLYS</sequence>
<dbReference type="OrthoDB" id="426718at2759"/>
<dbReference type="Proteomes" id="UP000007799">
    <property type="component" value="Unassembled WGS sequence"/>
</dbReference>
<dbReference type="EMBL" id="GL832964">
    <property type="protein sequence ID" value="EGD72661.1"/>
    <property type="molecule type" value="Genomic_DNA"/>
</dbReference>